<comment type="catalytic activity">
    <reaction evidence="4">
        <text>RNA(n) + a ribonucleoside 5'-triphosphate = RNA(n+1) + diphosphate</text>
        <dbReference type="Rhea" id="RHEA:21248"/>
        <dbReference type="Rhea" id="RHEA-COMP:14527"/>
        <dbReference type="Rhea" id="RHEA-COMP:17342"/>
        <dbReference type="ChEBI" id="CHEBI:33019"/>
        <dbReference type="ChEBI" id="CHEBI:61557"/>
        <dbReference type="ChEBI" id="CHEBI:140395"/>
        <dbReference type="EC" id="2.7.7.6"/>
    </reaction>
</comment>
<dbReference type="GO" id="GO:0000428">
    <property type="term" value="C:DNA-directed RNA polymerase complex"/>
    <property type="evidence" value="ECO:0007669"/>
    <property type="project" value="UniProtKB-KW"/>
</dbReference>
<evidence type="ECO:0000256" key="3">
    <source>
        <dbReference type="ARBA" id="ARBA00025804"/>
    </source>
</evidence>
<organism evidence="6 7">
    <name type="scientific">Candidatus Iainarchaeum sp</name>
    <dbReference type="NCBI Taxonomy" id="3101447"/>
    <lineage>
        <taxon>Archaea</taxon>
        <taxon>Candidatus Iainarchaeota</taxon>
        <taxon>Candidatus Iainarchaeia</taxon>
        <taxon>Candidatus Iainarchaeales</taxon>
        <taxon>Candidatus Iainarchaeaceae</taxon>
        <taxon>Candidatus Iainarchaeum</taxon>
    </lineage>
</organism>
<evidence type="ECO:0000313" key="6">
    <source>
        <dbReference type="EMBL" id="MBS3063117.1"/>
    </source>
</evidence>
<keyword evidence="4" id="KW-0963">Cytoplasm</keyword>
<comment type="caution">
    <text evidence="4">Lacks conserved residue(s) required for the propagation of feature annotation.</text>
</comment>
<comment type="subunit">
    <text evidence="4">Part of the RNA polymerase complex.</text>
</comment>
<dbReference type="EC" id="2.7.7.6" evidence="4"/>
<keyword evidence="4 6" id="KW-0548">Nucleotidyltransferase</keyword>
<dbReference type="InterPro" id="IPR011262">
    <property type="entry name" value="DNA-dir_RNA_pol_insert"/>
</dbReference>
<dbReference type="SUPFAM" id="SSF55257">
    <property type="entry name" value="RBP11-like subunits of RNA polymerase"/>
    <property type="match status" value="1"/>
</dbReference>
<dbReference type="Proteomes" id="UP000678237">
    <property type="component" value="Unassembled WGS sequence"/>
</dbReference>
<dbReference type="HAMAP" id="MF_00320">
    <property type="entry name" value="RNApol_arch_Rpo3"/>
    <property type="match status" value="1"/>
</dbReference>
<dbReference type="GO" id="GO:0006351">
    <property type="term" value="P:DNA-templated transcription"/>
    <property type="evidence" value="ECO:0007669"/>
    <property type="project" value="UniProtKB-UniRule"/>
</dbReference>
<dbReference type="Pfam" id="PF01193">
    <property type="entry name" value="RNA_pol_L"/>
    <property type="match status" value="1"/>
</dbReference>
<comment type="subcellular location">
    <subcellularLocation>
        <location evidence="4">Cytoplasm</location>
    </subcellularLocation>
</comment>
<reference evidence="6" key="2">
    <citation type="submission" date="2021-05" db="EMBL/GenBank/DDBJ databases">
        <title>Protein family content uncovers lineage relationships and bacterial pathway maintenance mechanisms in DPANN archaea.</title>
        <authorList>
            <person name="Castelle C.J."/>
            <person name="Meheust R."/>
            <person name="Jaffe A.L."/>
            <person name="Seitz K."/>
            <person name="Gong X."/>
            <person name="Baker B.J."/>
            <person name="Banfield J.F."/>
        </authorList>
    </citation>
    <scope>NUCLEOTIDE SEQUENCE</scope>
    <source>
        <strain evidence="6">RIFCSPLOWO2_01_FULL_58_19</strain>
    </source>
</reference>
<gene>
    <name evidence="4" type="primary">rpo3</name>
    <name evidence="4" type="synonym">rpoD</name>
    <name evidence="6" type="ORF">J4203_04545</name>
</gene>
<evidence type="ECO:0000256" key="4">
    <source>
        <dbReference type="HAMAP-Rule" id="MF_00320"/>
    </source>
</evidence>
<proteinExistence type="inferred from homology"/>
<dbReference type="Pfam" id="PF01000">
    <property type="entry name" value="RNA_pol_A_bac"/>
    <property type="match status" value="1"/>
</dbReference>
<evidence type="ECO:0000256" key="1">
    <source>
        <dbReference type="ARBA" id="ARBA00022478"/>
    </source>
</evidence>
<dbReference type="PROSITE" id="PS00446">
    <property type="entry name" value="RNA_POL_D_30KD"/>
    <property type="match status" value="1"/>
</dbReference>
<dbReference type="SUPFAM" id="SSF56553">
    <property type="entry name" value="Insert subdomain of RNA polymerase alpha subunit"/>
    <property type="match status" value="1"/>
</dbReference>
<evidence type="ECO:0000256" key="2">
    <source>
        <dbReference type="ARBA" id="ARBA00023163"/>
    </source>
</evidence>
<dbReference type="Gene3D" id="2.170.120.12">
    <property type="entry name" value="DNA-directed RNA polymerase, insert domain"/>
    <property type="match status" value="1"/>
</dbReference>
<sequence>MERVNMDVKKLAEKGNSVQLLVKGVDATFMNGVRRAIMNSVPVFAVEDVRIYENSSVMFDEMLAHRLGMLPLKTDLKAYKAGEKVIMMLEKEGPATVYSRDVQSTDPKVEVVDKHIPLVKLAKGQKVKIEMDAVMGFGKEHVKWQPGIVGYSQLAKVSFDMKHIDNPNKLLDAAPGQFELKAGKLTVKDSSSLNLDLVSKARDIAPPGAVEIEYDENAYVLNLESFGGLEAKEIVEAALDALAEKTKEFKKQVKEL</sequence>
<feature type="domain" description="DNA-directed RNA polymerase RpoA/D/Rpb3-type" evidence="5">
    <location>
        <begin position="17"/>
        <end position="252"/>
    </location>
</feature>
<evidence type="ECO:0000313" key="7">
    <source>
        <dbReference type="Proteomes" id="UP000678237"/>
    </source>
</evidence>
<keyword evidence="1 4" id="KW-0240">DNA-directed RNA polymerase</keyword>
<dbReference type="GO" id="GO:0003899">
    <property type="term" value="F:DNA-directed RNA polymerase activity"/>
    <property type="evidence" value="ECO:0007669"/>
    <property type="project" value="UniProtKB-UniRule"/>
</dbReference>
<dbReference type="PANTHER" id="PTHR11800">
    <property type="entry name" value="DNA-DIRECTED RNA POLYMERASE"/>
    <property type="match status" value="1"/>
</dbReference>
<dbReference type="InterPro" id="IPR011263">
    <property type="entry name" value="DNA-dir_RNA_pol_RpoA/D/Rpb3"/>
</dbReference>
<comment type="caution">
    <text evidence="6">The sequence shown here is derived from an EMBL/GenBank/DDBJ whole genome shotgun (WGS) entry which is preliminary data.</text>
</comment>
<dbReference type="Gene3D" id="3.30.70.3110">
    <property type="match status" value="1"/>
</dbReference>
<comment type="function">
    <text evidence="4">DNA-dependent RNA polymerase (RNAP) catalyzes the transcription of DNA into RNA using the four ribonucleoside triphosphates as substrates.</text>
</comment>
<dbReference type="GO" id="GO:0046983">
    <property type="term" value="F:protein dimerization activity"/>
    <property type="evidence" value="ECO:0007669"/>
    <property type="project" value="InterPro"/>
</dbReference>
<keyword evidence="2 4" id="KW-0804">Transcription</keyword>
<accession>A0A8T4L8V5</accession>
<dbReference type="EMBL" id="JAGVWE010000004">
    <property type="protein sequence ID" value="MBS3063117.1"/>
    <property type="molecule type" value="Genomic_DNA"/>
</dbReference>
<dbReference type="SMART" id="SM00662">
    <property type="entry name" value="RPOLD"/>
    <property type="match status" value="1"/>
</dbReference>
<protein>
    <recommendedName>
        <fullName evidence="4">DNA-directed RNA polymerase subunit Rpo3</fullName>
        <ecNumber evidence="4">2.7.7.6</ecNumber>
    </recommendedName>
    <alternativeName>
        <fullName evidence="4">DNA-directed RNA polymerase subunit D</fullName>
    </alternativeName>
</protein>
<dbReference type="InterPro" id="IPR022842">
    <property type="entry name" value="RNAP_Rpo3/Rpb3/RPAC1"/>
</dbReference>
<dbReference type="Gene3D" id="3.30.1360.10">
    <property type="entry name" value="RNA polymerase, RBP11-like subunit"/>
    <property type="match status" value="1"/>
</dbReference>
<dbReference type="AlphaFoldDB" id="A0A8T4L8V5"/>
<dbReference type="GO" id="GO:0005737">
    <property type="term" value="C:cytoplasm"/>
    <property type="evidence" value="ECO:0007669"/>
    <property type="project" value="UniProtKB-SubCell"/>
</dbReference>
<evidence type="ECO:0000259" key="5">
    <source>
        <dbReference type="SMART" id="SM00662"/>
    </source>
</evidence>
<dbReference type="NCBIfam" id="NF001988">
    <property type="entry name" value="PRK00783.1"/>
    <property type="match status" value="1"/>
</dbReference>
<keyword evidence="4 6" id="KW-0808">Transferase</keyword>
<dbReference type="InterPro" id="IPR050518">
    <property type="entry name" value="Rpo3/RPB3_RNA_Pol_subunit"/>
</dbReference>
<dbReference type="PANTHER" id="PTHR11800:SF2">
    <property type="entry name" value="DNA-DIRECTED RNA POLYMERASE II SUBUNIT RPB3"/>
    <property type="match status" value="1"/>
</dbReference>
<dbReference type="InterPro" id="IPR036643">
    <property type="entry name" value="RNApol_insert_sf"/>
</dbReference>
<name>A0A8T4L8V5_9ARCH</name>
<dbReference type="InterPro" id="IPR036603">
    <property type="entry name" value="RBP11-like"/>
</dbReference>
<dbReference type="GO" id="GO:0003677">
    <property type="term" value="F:DNA binding"/>
    <property type="evidence" value="ECO:0007669"/>
    <property type="project" value="UniProtKB-UniRule"/>
</dbReference>
<reference evidence="6" key="1">
    <citation type="submission" date="2021-03" db="EMBL/GenBank/DDBJ databases">
        <authorList>
            <person name="Jaffe A."/>
        </authorList>
    </citation>
    <scope>NUCLEOTIDE SEQUENCE</scope>
    <source>
        <strain evidence="6">RIFCSPLOWO2_01_FULL_58_19</strain>
    </source>
</reference>
<comment type="similarity">
    <text evidence="3 4">Belongs to the archaeal Rpo3/eukaryotic RPB3 RNA polymerase subunit family.</text>
</comment>
<dbReference type="InterPro" id="IPR001514">
    <property type="entry name" value="DNA-dir_RNA_pol_30-40kDasu_CS"/>
</dbReference>